<sequence>MTTGRLGCVQNQGQGGRVDASGPQPLGAPATAPKGDASKGRPLPSAHGTELLGVPAGADILPGVPRSGASGTGSREKASNAVLKRAPAKNLPVLAVPGRDASGTVPPGTASATQVLKAPASPGVLPKAPRNATDVGSRRPASSPTSHGVSSPSASGPSTTTKVAGTLAPAGASASHHQRAHSDPGQVSYCLRCKTVHCVSYGGPFPTVMPSSVETLPTGGMAVQRVDRTEETERWAVWILRYIMTPLNILAWTLLYMLLVQLMGGYPSS</sequence>
<keyword evidence="2" id="KW-0812">Transmembrane</keyword>
<evidence type="ECO:0000313" key="3">
    <source>
        <dbReference type="EMBL" id="KAF2788398.1"/>
    </source>
</evidence>
<evidence type="ECO:0000256" key="1">
    <source>
        <dbReference type="SAM" id="MobiDB-lite"/>
    </source>
</evidence>
<feature type="transmembrane region" description="Helical" evidence="2">
    <location>
        <begin position="235"/>
        <end position="259"/>
    </location>
</feature>
<accession>A0A6A6WWX8</accession>
<gene>
    <name evidence="3" type="ORF">K505DRAFT_110029</name>
</gene>
<keyword evidence="2" id="KW-0472">Membrane</keyword>
<organism evidence="3 4">
    <name type="scientific">Melanomma pulvis-pyrius CBS 109.77</name>
    <dbReference type="NCBI Taxonomy" id="1314802"/>
    <lineage>
        <taxon>Eukaryota</taxon>
        <taxon>Fungi</taxon>
        <taxon>Dikarya</taxon>
        <taxon>Ascomycota</taxon>
        <taxon>Pezizomycotina</taxon>
        <taxon>Dothideomycetes</taxon>
        <taxon>Pleosporomycetidae</taxon>
        <taxon>Pleosporales</taxon>
        <taxon>Melanommataceae</taxon>
        <taxon>Melanomma</taxon>
    </lineage>
</organism>
<proteinExistence type="predicted"/>
<keyword evidence="2" id="KW-1133">Transmembrane helix</keyword>
<dbReference type="AlphaFoldDB" id="A0A6A6WWX8"/>
<feature type="compositionally biased region" description="Low complexity" evidence="1">
    <location>
        <begin position="140"/>
        <end position="161"/>
    </location>
</feature>
<name>A0A6A6WWX8_9PLEO</name>
<reference evidence="3" key="1">
    <citation type="journal article" date="2020" name="Stud. Mycol.">
        <title>101 Dothideomycetes genomes: a test case for predicting lifestyles and emergence of pathogens.</title>
        <authorList>
            <person name="Haridas S."/>
            <person name="Albert R."/>
            <person name="Binder M."/>
            <person name="Bloem J."/>
            <person name="Labutti K."/>
            <person name="Salamov A."/>
            <person name="Andreopoulos B."/>
            <person name="Baker S."/>
            <person name="Barry K."/>
            <person name="Bills G."/>
            <person name="Bluhm B."/>
            <person name="Cannon C."/>
            <person name="Castanera R."/>
            <person name="Culley D."/>
            <person name="Daum C."/>
            <person name="Ezra D."/>
            <person name="Gonzalez J."/>
            <person name="Henrissat B."/>
            <person name="Kuo A."/>
            <person name="Liang C."/>
            <person name="Lipzen A."/>
            <person name="Lutzoni F."/>
            <person name="Magnuson J."/>
            <person name="Mondo S."/>
            <person name="Nolan M."/>
            <person name="Ohm R."/>
            <person name="Pangilinan J."/>
            <person name="Park H.-J."/>
            <person name="Ramirez L."/>
            <person name="Alfaro M."/>
            <person name="Sun H."/>
            <person name="Tritt A."/>
            <person name="Yoshinaga Y."/>
            <person name="Zwiers L.-H."/>
            <person name="Turgeon B."/>
            <person name="Goodwin S."/>
            <person name="Spatafora J."/>
            <person name="Crous P."/>
            <person name="Grigoriev I."/>
        </authorList>
    </citation>
    <scope>NUCLEOTIDE SEQUENCE</scope>
    <source>
        <strain evidence="3">CBS 109.77</strain>
    </source>
</reference>
<protein>
    <submittedName>
        <fullName evidence="3">Uncharacterized protein</fullName>
    </submittedName>
</protein>
<keyword evidence="4" id="KW-1185">Reference proteome</keyword>
<evidence type="ECO:0000256" key="2">
    <source>
        <dbReference type="SAM" id="Phobius"/>
    </source>
</evidence>
<dbReference type="Proteomes" id="UP000799757">
    <property type="component" value="Unassembled WGS sequence"/>
</dbReference>
<evidence type="ECO:0000313" key="4">
    <source>
        <dbReference type="Proteomes" id="UP000799757"/>
    </source>
</evidence>
<dbReference type="EMBL" id="MU002220">
    <property type="protein sequence ID" value="KAF2788398.1"/>
    <property type="molecule type" value="Genomic_DNA"/>
</dbReference>
<feature type="region of interest" description="Disordered" evidence="1">
    <location>
        <begin position="1"/>
        <end position="164"/>
    </location>
</feature>